<dbReference type="NCBIfam" id="TIGR00732">
    <property type="entry name" value="dprA"/>
    <property type="match status" value="1"/>
</dbReference>
<dbReference type="Gene3D" id="3.40.50.450">
    <property type="match status" value="1"/>
</dbReference>
<accession>A0AA41XA28</accession>
<dbReference type="Pfam" id="PF02481">
    <property type="entry name" value="DNA_processg_A"/>
    <property type="match status" value="1"/>
</dbReference>
<evidence type="ECO:0000259" key="3">
    <source>
        <dbReference type="Pfam" id="PF02481"/>
    </source>
</evidence>
<dbReference type="AlphaFoldDB" id="A0AA41XA28"/>
<dbReference type="InterPro" id="IPR057666">
    <property type="entry name" value="DrpA_SLOG"/>
</dbReference>
<dbReference type="Proteomes" id="UP001165587">
    <property type="component" value="Unassembled WGS sequence"/>
</dbReference>
<dbReference type="EMBL" id="JANLCK010000001">
    <property type="protein sequence ID" value="MCS5724434.1"/>
    <property type="molecule type" value="Genomic_DNA"/>
</dbReference>
<reference evidence="4" key="1">
    <citation type="submission" date="2022-08" db="EMBL/GenBank/DDBJ databases">
        <authorList>
            <person name="Deng Y."/>
            <person name="Han X.-F."/>
            <person name="Zhang Y.-Q."/>
        </authorList>
    </citation>
    <scope>NUCLEOTIDE SEQUENCE</scope>
    <source>
        <strain evidence="4">CPCC 203407</strain>
    </source>
</reference>
<evidence type="ECO:0000313" key="4">
    <source>
        <dbReference type="EMBL" id="MCS5724434.1"/>
    </source>
</evidence>
<dbReference type="InterPro" id="IPR003488">
    <property type="entry name" value="DprA"/>
</dbReference>
<organism evidence="4 5">
    <name type="scientific">Herbiconiux oxytropis</name>
    <dbReference type="NCBI Taxonomy" id="2970915"/>
    <lineage>
        <taxon>Bacteria</taxon>
        <taxon>Bacillati</taxon>
        <taxon>Actinomycetota</taxon>
        <taxon>Actinomycetes</taxon>
        <taxon>Micrococcales</taxon>
        <taxon>Microbacteriaceae</taxon>
        <taxon>Herbiconiux</taxon>
    </lineage>
</organism>
<sequence>MPDDATRDGVASIDERFARAAWSSLVEPGDVIAGIVVGEFGADRALSMLLERRSPDEWVGACSAHARPDLPPADVAAALERWKPRLASKTVLTALKAAAHHRAQFVVPGDPAWPEGLADLGPHAPIALWVRGDLSHLRGPGEAVALVGSRDATNYGEHVAMDLAAGLSDRGFSIVSGAAYGIDGIAHRAALASSGTTIAYLAGGVDRLYPSGHGDLLRRIIDSGAVVSELPCGAAPTRWRFLQRNRLIAATSVATVVVEAGHRSGSLNTAGHAAALGRALGAVPGPVTSVNSAGCHRLLREYDAVCVTSAAEVAELALGRLNQQPSLLDGLVGEPERPPASGVPSTGAPPTGRTPRDSAPAATSAAATSAVATSAAATAPVVAGVPSRPSLAAGPTRVHDALSKRVARDVADLARRSGLGLREVEAALGALSLEGTAREISSGWLRS</sequence>
<dbReference type="PANTHER" id="PTHR43022:SF1">
    <property type="entry name" value="PROTEIN SMF"/>
    <property type="match status" value="1"/>
</dbReference>
<dbReference type="GO" id="GO:0009294">
    <property type="term" value="P:DNA-mediated transformation"/>
    <property type="evidence" value="ECO:0007669"/>
    <property type="project" value="InterPro"/>
</dbReference>
<keyword evidence="5" id="KW-1185">Reference proteome</keyword>
<evidence type="ECO:0000256" key="2">
    <source>
        <dbReference type="SAM" id="MobiDB-lite"/>
    </source>
</evidence>
<dbReference type="PANTHER" id="PTHR43022">
    <property type="entry name" value="PROTEIN SMF"/>
    <property type="match status" value="1"/>
</dbReference>
<dbReference type="SUPFAM" id="SSF102405">
    <property type="entry name" value="MCP/YpsA-like"/>
    <property type="match status" value="1"/>
</dbReference>
<evidence type="ECO:0000256" key="1">
    <source>
        <dbReference type="ARBA" id="ARBA00006525"/>
    </source>
</evidence>
<name>A0AA41XA28_9MICO</name>
<protein>
    <submittedName>
        <fullName evidence="4">DNA-processing protein DprA</fullName>
    </submittedName>
</protein>
<proteinExistence type="inferred from homology"/>
<gene>
    <name evidence="4" type="primary">dprA</name>
    <name evidence="4" type="ORF">N1028_00845</name>
</gene>
<comment type="similarity">
    <text evidence="1">Belongs to the DprA/Smf family.</text>
</comment>
<comment type="caution">
    <text evidence="4">The sequence shown here is derived from an EMBL/GenBank/DDBJ whole genome shotgun (WGS) entry which is preliminary data.</text>
</comment>
<evidence type="ECO:0000313" key="5">
    <source>
        <dbReference type="Proteomes" id="UP001165587"/>
    </source>
</evidence>
<feature type="domain" description="Smf/DprA SLOG" evidence="3">
    <location>
        <begin position="105"/>
        <end position="315"/>
    </location>
</feature>
<feature type="region of interest" description="Disordered" evidence="2">
    <location>
        <begin position="328"/>
        <end position="366"/>
    </location>
</feature>